<feature type="region of interest" description="Disordered" evidence="6">
    <location>
        <begin position="378"/>
        <end position="397"/>
    </location>
</feature>
<dbReference type="Pfam" id="PF01594">
    <property type="entry name" value="AI-2E_transport"/>
    <property type="match status" value="1"/>
</dbReference>
<evidence type="ECO:0000256" key="7">
    <source>
        <dbReference type="SAM" id="Phobius"/>
    </source>
</evidence>
<feature type="transmembrane region" description="Helical" evidence="7">
    <location>
        <begin position="319"/>
        <end position="342"/>
    </location>
</feature>
<evidence type="ECO:0000313" key="8">
    <source>
        <dbReference type="EMBL" id="TWU51240.1"/>
    </source>
</evidence>
<feature type="transmembrane region" description="Helical" evidence="7">
    <location>
        <begin position="33"/>
        <end position="55"/>
    </location>
</feature>
<evidence type="ECO:0000313" key="9">
    <source>
        <dbReference type="Proteomes" id="UP000317977"/>
    </source>
</evidence>
<gene>
    <name evidence="8" type="primary">tqsA_2</name>
    <name evidence="8" type="ORF">Poly59_28320</name>
</gene>
<dbReference type="GO" id="GO:0055085">
    <property type="term" value="P:transmembrane transport"/>
    <property type="evidence" value="ECO:0007669"/>
    <property type="project" value="TreeGrafter"/>
</dbReference>
<evidence type="ECO:0000256" key="3">
    <source>
        <dbReference type="ARBA" id="ARBA00022692"/>
    </source>
</evidence>
<evidence type="ECO:0000256" key="4">
    <source>
        <dbReference type="ARBA" id="ARBA00022989"/>
    </source>
</evidence>
<keyword evidence="4 7" id="KW-1133">Transmembrane helix</keyword>
<feature type="transmembrane region" description="Helical" evidence="7">
    <location>
        <begin position="165"/>
        <end position="187"/>
    </location>
</feature>
<comment type="subcellular location">
    <subcellularLocation>
        <location evidence="1">Membrane</location>
        <topology evidence="1">Multi-pass membrane protein</topology>
    </subcellularLocation>
</comment>
<dbReference type="AlphaFoldDB" id="A0A5C6ESE9"/>
<feature type="transmembrane region" description="Helical" evidence="7">
    <location>
        <begin position="67"/>
        <end position="92"/>
    </location>
</feature>
<evidence type="ECO:0000256" key="5">
    <source>
        <dbReference type="ARBA" id="ARBA00023136"/>
    </source>
</evidence>
<dbReference type="PANTHER" id="PTHR21716:SF16">
    <property type="entry name" value="BLL1467 PROTEIN"/>
    <property type="match status" value="1"/>
</dbReference>
<feature type="region of interest" description="Disordered" evidence="6">
    <location>
        <begin position="127"/>
        <end position="149"/>
    </location>
</feature>
<accession>A0A5C6ESE9</accession>
<dbReference type="GO" id="GO:0016020">
    <property type="term" value="C:membrane"/>
    <property type="evidence" value="ECO:0007669"/>
    <property type="project" value="UniProtKB-SubCell"/>
</dbReference>
<dbReference type="RefSeq" id="WP_146534639.1">
    <property type="nucleotide sequence ID" value="NZ_SJPX01000003.1"/>
</dbReference>
<feature type="transmembrane region" description="Helical" evidence="7">
    <location>
        <begin position="288"/>
        <end position="313"/>
    </location>
</feature>
<protein>
    <submittedName>
        <fullName evidence="8">AI-2 transport protein TqsA</fullName>
    </submittedName>
</protein>
<dbReference type="PANTHER" id="PTHR21716">
    <property type="entry name" value="TRANSMEMBRANE PROTEIN"/>
    <property type="match status" value="1"/>
</dbReference>
<feature type="transmembrane region" description="Helical" evidence="7">
    <location>
        <begin position="224"/>
        <end position="246"/>
    </location>
</feature>
<dbReference type="Proteomes" id="UP000317977">
    <property type="component" value="Unassembled WGS sequence"/>
</dbReference>
<feature type="compositionally biased region" description="Basic and acidic residues" evidence="6">
    <location>
        <begin position="384"/>
        <end position="397"/>
    </location>
</feature>
<dbReference type="EMBL" id="SJPX01000003">
    <property type="protein sequence ID" value="TWU51240.1"/>
    <property type="molecule type" value="Genomic_DNA"/>
</dbReference>
<evidence type="ECO:0000256" key="1">
    <source>
        <dbReference type="ARBA" id="ARBA00004141"/>
    </source>
</evidence>
<reference evidence="8 9" key="1">
    <citation type="submission" date="2019-02" db="EMBL/GenBank/DDBJ databases">
        <title>Deep-cultivation of Planctomycetes and their phenomic and genomic characterization uncovers novel biology.</title>
        <authorList>
            <person name="Wiegand S."/>
            <person name="Jogler M."/>
            <person name="Boedeker C."/>
            <person name="Pinto D."/>
            <person name="Vollmers J."/>
            <person name="Rivas-Marin E."/>
            <person name="Kohn T."/>
            <person name="Peeters S.H."/>
            <person name="Heuer A."/>
            <person name="Rast P."/>
            <person name="Oberbeckmann S."/>
            <person name="Bunk B."/>
            <person name="Jeske O."/>
            <person name="Meyerdierks A."/>
            <person name="Storesund J.E."/>
            <person name="Kallscheuer N."/>
            <person name="Luecker S."/>
            <person name="Lage O.M."/>
            <person name="Pohl T."/>
            <person name="Merkel B.J."/>
            <person name="Hornburger P."/>
            <person name="Mueller R.-W."/>
            <person name="Bruemmer F."/>
            <person name="Labrenz M."/>
            <person name="Spormann A.M."/>
            <person name="Op Den Camp H."/>
            <person name="Overmann J."/>
            <person name="Amann R."/>
            <person name="Jetten M.S.M."/>
            <person name="Mascher T."/>
            <person name="Medema M.H."/>
            <person name="Devos D.P."/>
            <person name="Kaster A.-K."/>
            <person name="Ovreas L."/>
            <person name="Rohde M."/>
            <person name="Galperin M.Y."/>
            <person name="Jogler C."/>
        </authorList>
    </citation>
    <scope>NUCLEOTIDE SEQUENCE [LARGE SCALE GENOMIC DNA]</scope>
    <source>
        <strain evidence="8 9">Poly59</strain>
    </source>
</reference>
<dbReference type="OrthoDB" id="9799225at2"/>
<keyword evidence="9" id="KW-1185">Reference proteome</keyword>
<feature type="transmembrane region" description="Helical" evidence="7">
    <location>
        <begin position="252"/>
        <end position="281"/>
    </location>
</feature>
<keyword evidence="5 7" id="KW-0472">Membrane</keyword>
<dbReference type="InterPro" id="IPR002549">
    <property type="entry name" value="AI-2E-like"/>
</dbReference>
<evidence type="ECO:0000256" key="2">
    <source>
        <dbReference type="ARBA" id="ARBA00009773"/>
    </source>
</evidence>
<evidence type="ECO:0000256" key="6">
    <source>
        <dbReference type="SAM" id="MobiDB-lite"/>
    </source>
</evidence>
<feature type="compositionally biased region" description="Low complexity" evidence="6">
    <location>
        <begin position="132"/>
        <end position="144"/>
    </location>
</feature>
<organism evidence="8 9">
    <name type="scientific">Rubripirellula reticaptiva</name>
    <dbReference type="NCBI Taxonomy" id="2528013"/>
    <lineage>
        <taxon>Bacteria</taxon>
        <taxon>Pseudomonadati</taxon>
        <taxon>Planctomycetota</taxon>
        <taxon>Planctomycetia</taxon>
        <taxon>Pirellulales</taxon>
        <taxon>Pirellulaceae</taxon>
        <taxon>Rubripirellula</taxon>
    </lineage>
</organism>
<comment type="similarity">
    <text evidence="2">Belongs to the autoinducer-2 exporter (AI-2E) (TC 2.A.86) family.</text>
</comment>
<proteinExistence type="inferred from homology"/>
<name>A0A5C6ESE9_9BACT</name>
<sequence>MSDTESQNEDTTTRGARVGDIATHICAGMLIMYALYFARSMAVPVVTSFVIYMVLRPIVRQGKRIGINPAIGSAGIIFGLLVALGLATYLVFEPAQQTIAEAPSHIAIVKEKLSFVTEKLQAVNQATEDLADTTSQTETSASATADDEPVPVEIKQPEWTSNVTYLSGTGNVVSFITICVALLYFLLATGDSLLRSIMHALPDFTARRRLVEVIANVQEGLGNYLAKISAINAGLGVSVALAMWLLGMPSPVLWGAMAFLFNFIPIVGAITGGAIIFVVALVNFDPTYYAFVVTALFLTLTSLEGQFITPAILGRSMSISPILVFLSIVLWGWMWGIMGVFLSVPILIAGRMACEGYDGLRPLAYVLGAEVPVKEAANSDEADQDRSVVDSDQHDTIPDSHINTVVKKETCPT</sequence>
<keyword evidence="3 7" id="KW-0812">Transmembrane</keyword>
<comment type="caution">
    <text evidence="8">The sequence shown here is derived from an EMBL/GenBank/DDBJ whole genome shotgun (WGS) entry which is preliminary data.</text>
</comment>